<sequence length="62" mass="6703">MTHIETSRVNEVLARQIGVIQEFAAKLDVKEDLQALEEKLAVIDGALAALKEALAAIPHPRG</sequence>
<reference evidence="1 2" key="1">
    <citation type="submission" date="2022-12" db="EMBL/GenBank/DDBJ databases">
        <title>Polyphasic characterization of Geotalea uranireducens NIT-SL11 newly isolated from a complex of sewage sludge and microbially reduced graphene oxide.</title>
        <authorList>
            <person name="Xie L."/>
            <person name="Yoshida N."/>
            <person name="Meng L."/>
        </authorList>
    </citation>
    <scope>NUCLEOTIDE SEQUENCE [LARGE SCALE GENOMIC DNA]</scope>
    <source>
        <strain evidence="1 2">NIT-SL11</strain>
    </source>
</reference>
<organism evidence="1 2">
    <name type="scientific">Geotalea uraniireducens</name>
    <dbReference type="NCBI Taxonomy" id="351604"/>
    <lineage>
        <taxon>Bacteria</taxon>
        <taxon>Pseudomonadati</taxon>
        <taxon>Thermodesulfobacteriota</taxon>
        <taxon>Desulfuromonadia</taxon>
        <taxon>Geobacterales</taxon>
        <taxon>Geobacteraceae</taxon>
        <taxon>Geotalea</taxon>
    </lineage>
</organism>
<evidence type="ECO:0000313" key="1">
    <source>
        <dbReference type="EMBL" id="BDV44208.1"/>
    </source>
</evidence>
<dbReference type="RefSeq" id="WP_282000316.1">
    <property type="nucleotide sequence ID" value="NZ_AP027151.1"/>
</dbReference>
<protein>
    <submittedName>
        <fullName evidence="1">Uncharacterized protein</fullName>
    </submittedName>
</protein>
<name>A0ABM8EP28_9BACT</name>
<evidence type="ECO:0000313" key="2">
    <source>
        <dbReference type="Proteomes" id="UP001317705"/>
    </source>
</evidence>
<proteinExistence type="predicted"/>
<keyword evidence="2" id="KW-1185">Reference proteome</keyword>
<dbReference type="EMBL" id="AP027151">
    <property type="protein sequence ID" value="BDV44208.1"/>
    <property type="molecule type" value="Genomic_DNA"/>
</dbReference>
<gene>
    <name evidence="1" type="ORF">GURASL_31310</name>
</gene>
<accession>A0ABM8EP28</accession>
<dbReference type="Proteomes" id="UP001317705">
    <property type="component" value="Chromosome"/>
</dbReference>